<gene>
    <name evidence="1" type="ORF">BDM02DRAFT_3184946</name>
</gene>
<dbReference type="Proteomes" id="UP000886501">
    <property type="component" value="Unassembled WGS sequence"/>
</dbReference>
<organism evidence="1 2">
    <name type="scientific">Thelephora ganbajun</name>
    <name type="common">Ganba fungus</name>
    <dbReference type="NCBI Taxonomy" id="370292"/>
    <lineage>
        <taxon>Eukaryota</taxon>
        <taxon>Fungi</taxon>
        <taxon>Dikarya</taxon>
        <taxon>Basidiomycota</taxon>
        <taxon>Agaricomycotina</taxon>
        <taxon>Agaricomycetes</taxon>
        <taxon>Thelephorales</taxon>
        <taxon>Thelephoraceae</taxon>
        <taxon>Thelephora</taxon>
    </lineage>
</organism>
<reference evidence="1" key="2">
    <citation type="journal article" date="2020" name="Nat. Commun.">
        <title>Large-scale genome sequencing of mycorrhizal fungi provides insights into the early evolution of symbiotic traits.</title>
        <authorList>
            <person name="Miyauchi S."/>
            <person name="Kiss E."/>
            <person name="Kuo A."/>
            <person name="Drula E."/>
            <person name="Kohler A."/>
            <person name="Sanchez-Garcia M."/>
            <person name="Morin E."/>
            <person name="Andreopoulos B."/>
            <person name="Barry K.W."/>
            <person name="Bonito G."/>
            <person name="Buee M."/>
            <person name="Carver A."/>
            <person name="Chen C."/>
            <person name="Cichocki N."/>
            <person name="Clum A."/>
            <person name="Culley D."/>
            <person name="Crous P.W."/>
            <person name="Fauchery L."/>
            <person name="Girlanda M."/>
            <person name="Hayes R.D."/>
            <person name="Keri Z."/>
            <person name="LaButti K."/>
            <person name="Lipzen A."/>
            <person name="Lombard V."/>
            <person name="Magnuson J."/>
            <person name="Maillard F."/>
            <person name="Murat C."/>
            <person name="Nolan M."/>
            <person name="Ohm R.A."/>
            <person name="Pangilinan J."/>
            <person name="Pereira M.F."/>
            <person name="Perotto S."/>
            <person name="Peter M."/>
            <person name="Pfister S."/>
            <person name="Riley R."/>
            <person name="Sitrit Y."/>
            <person name="Stielow J.B."/>
            <person name="Szollosi G."/>
            <person name="Zifcakova L."/>
            <person name="Stursova M."/>
            <person name="Spatafora J.W."/>
            <person name="Tedersoo L."/>
            <person name="Vaario L.M."/>
            <person name="Yamada A."/>
            <person name="Yan M."/>
            <person name="Wang P."/>
            <person name="Xu J."/>
            <person name="Bruns T."/>
            <person name="Baldrian P."/>
            <person name="Vilgalys R."/>
            <person name="Dunand C."/>
            <person name="Henrissat B."/>
            <person name="Grigoriev I.V."/>
            <person name="Hibbett D."/>
            <person name="Nagy L.G."/>
            <person name="Martin F.M."/>
        </authorList>
    </citation>
    <scope>NUCLEOTIDE SEQUENCE</scope>
    <source>
        <strain evidence="1">P2</strain>
    </source>
</reference>
<comment type="caution">
    <text evidence="1">The sequence shown here is derived from an EMBL/GenBank/DDBJ whole genome shotgun (WGS) entry which is preliminary data.</text>
</comment>
<name>A0ACB6ZNL6_THEGA</name>
<accession>A0ACB6ZNL6</accession>
<evidence type="ECO:0000313" key="2">
    <source>
        <dbReference type="Proteomes" id="UP000886501"/>
    </source>
</evidence>
<proteinExistence type="predicted"/>
<reference evidence="1" key="1">
    <citation type="submission" date="2019-10" db="EMBL/GenBank/DDBJ databases">
        <authorList>
            <consortium name="DOE Joint Genome Institute"/>
            <person name="Kuo A."/>
            <person name="Miyauchi S."/>
            <person name="Kiss E."/>
            <person name="Drula E."/>
            <person name="Kohler A."/>
            <person name="Sanchez-Garcia M."/>
            <person name="Andreopoulos B."/>
            <person name="Barry K.W."/>
            <person name="Bonito G."/>
            <person name="Buee M."/>
            <person name="Carver A."/>
            <person name="Chen C."/>
            <person name="Cichocki N."/>
            <person name="Clum A."/>
            <person name="Culley D."/>
            <person name="Crous P.W."/>
            <person name="Fauchery L."/>
            <person name="Girlanda M."/>
            <person name="Hayes R."/>
            <person name="Keri Z."/>
            <person name="Labutti K."/>
            <person name="Lipzen A."/>
            <person name="Lombard V."/>
            <person name="Magnuson J."/>
            <person name="Maillard F."/>
            <person name="Morin E."/>
            <person name="Murat C."/>
            <person name="Nolan M."/>
            <person name="Ohm R."/>
            <person name="Pangilinan J."/>
            <person name="Pereira M."/>
            <person name="Perotto S."/>
            <person name="Peter M."/>
            <person name="Riley R."/>
            <person name="Sitrit Y."/>
            <person name="Stielow B."/>
            <person name="Szollosi G."/>
            <person name="Zifcakova L."/>
            <person name="Stursova M."/>
            <person name="Spatafora J.W."/>
            <person name="Tedersoo L."/>
            <person name="Vaario L.-M."/>
            <person name="Yamada A."/>
            <person name="Yan M."/>
            <person name="Wang P."/>
            <person name="Xu J."/>
            <person name="Bruns T."/>
            <person name="Baldrian P."/>
            <person name="Vilgalys R."/>
            <person name="Henrissat B."/>
            <person name="Grigoriev I.V."/>
            <person name="Hibbett D."/>
            <person name="Nagy L.G."/>
            <person name="Martin F.M."/>
        </authorList>
    </citation>
    <scope>NUCLEOTIDE SEQUENCE</scope>
    <source>
        <strain evidence="1">P2</strain>
    </source>
</reference>
<evidence type="ECO:0000313" key="1">
    <source>
        <dbReference type="EMBL" id="KAF9651013.1"/>
    </source>
</evidence>
<sequence length="248" mass="27944">MSLAHRGLMQGVPINIPTLLLVGDEDFSNLGLNDFILAQKVTTRRKLECLGGTVFNKALLERGTLHAMEGIEPYNWMLEVAMGYMFCVGIMVAKEVALTNDTLGIAQCEKDEVEVRETEEPTLDWDANDLLLDQIVGPLQVVEHLVSIEEDMVVSGSPHGSVEGEVPEPVGIWLLERSLQAQEPYYRAQREEREILEDETLAPPTYEEVFPVQLNKDGNIFINPCWDMISQLDKKNTQMISWLSELEV</sequence>
<protein>
    <submittedName>
        <fullName evidence="1">Uncharacterized protein</fullName>
    </submittedName>
</protein>
<keyword evidence="2" id="KW-1185">Reference proteome</keyword>
<dbReference type="EMBL" id="MU117979">
    <property type="protein sequence ID" value="KAF9651013.1"/>
    <property type="molecule type" value="Genomic_DNA"/>
</dbReference>